<accession>A0A835B171</accession>
<evidence type="ECO:0000313" key="2">
    <source>
        <dbReference type="Proteomes" id="UP000636709"/>
    </source>
</evidence>
<gene>
    <name evidence="1" type="ORF">HU200_048625</name>
</gene>
<name>A0A835B171_9POAL</name>
<proteinExistence type="predicted"/>
<dbReference type="Proteomes" id="UP000636709">
    <property type="component" value="Unassembled WGS sequence"/>
</dbReference>
<evidence type="ECO:0000313" key="1">
    <source>
        <dbReference type="EMBL" id="KAF8673542.1"/>
    </source>
</evidence>
<keyword evidence="2" id="KW-1185">Reference proteome</keyword>
<sequence length="11" mass="1345">MISYVFLVLFL</sequence>
<comment type="caution">
    <text evidence="1">The sequence shown here is derived from an EMBL/GenBank/DDBJ whole genome shotgun (WGS) entry which is preliminary data.</text>
</comment>
<reference evidence="1" key="1">
    <citation type="submission" date="2020-07" db="EMBL/GenBank/DDBJ databases">
        <title>Genome sequence and genetic diversity analysis of an under-domesticated orphan crop, white fonio (Digitaria exilis).</title>
        <authorList>
            <person name="Bennetzen J.L."/>
            <person name="Chen S."/>
            <person name="Ma X."/>
            <person name="Wang X."/>
            <person name="Yssel A.E.J."/>
            <person name="Chaluvadi S.R."/>
            <person name="Johnson M."/>
            <person name="Gangashetty P."/>
            <person name="Hamidou F."/>
            <person name="Sanogo M.D."/>
            <person name="Zwaenepoel A."/>
            <person name="Wallace J."/>
            <person name="Van De Peer Y."/>
            <person name="Van Deynze A."/>
        </authorList>
    </citation>
    <scope>NUCLEOTIDE SEQUENCE</scope>
    <source>
        <tissue evidence="1">Leaves</tissue>
    </source>
</reference>
<organism evidence="1 2">
    <name type="scientific">Digitaria exilis</name>
    <dbReference type="NCBI Taxonomy" id="1010633"/>
    <lineage>
        <taxon>Eukaryota</taxon>
        <taxon>Viridiplantae</taxon>
        <taxon>Streptophyta</taxon>
        <taxon>Embryophyta</taxon>
        <taxon>Tracheophyta</taxon>
        <taxon>Spermatophyta</taxon>
        <taxon>Magnoliopsida</taxon>
        <taxon>Liliopsida</taxon>
        <taxon>Poales</taxon>
        <taxon>Poaceae</taxon>
        <taxon>PACMAD clade</taxon>
        <taxon>Panicoideae</taxon>
        <taxon>Panicodae</taxon>
        <taxon>Paniceae</taxon>
        <taxon>Anthephorinae</taxon>
        <taxon>Digitaria</taxon>
    </lineage>
</organism>
<protein>
    <submittedName>
        <fullName evidence="1">Uncharacterized protein</fullName>
    </submittedName>
</protein>
<dbReference type="EMBL" id="JACEFO010002205">
    <property type="protein sequence ID" value="KAF8673542.1"/>
    <property type="molecule type" value="Genomic_DNA"/>
</dbReference>